<evidence type="ECO:0000259" key="8">
    <source>
        <dbReference type="PROSITE" id="PS50879"/>
    </source>
</evidence>
<dbReference type="InterPro" id="IPR036397">
    <property type="entry name" value="RNaseH_sf"/>
</dbReference>
<reference evidence="9" key="2">
    <citation type="journal article" date="2023" name="IMA Fungus">
        <title>Comparative genomic study of the Penicillium genus elucidates a diverse pangenome and 15 lateral gene transfer events.</title>
        <authorList>
            <person name="Petersen C."/>
            <person name="Sorensen T."/>
            <person name="Nielsen M.R."/>
            <person name="Sondergaard T.E."/>
            <person name="Sorensen J.L."/>
            <person name="Fitzpatrick D.A."/>
            <person name="Frisvad J.C."/>
            <person name="Nielsen K.L."/>
        </authorList>
    </citation>
    <scope>NUCLEOTIDE SEQUENCE</scope>
    <source>
        <strain evidence="9">IBT 29677</strain>
    </source>
</reference>
<comment type="catalytic activity">
    <reaction evidence="1">
        <text>Endonucleolytic cleavage to 5'-phosphomonoester.</text>
        <dbReference type="EC" id="3.1.26.4"/>
    </reaction>
</comment>
<keyword evidence="5" id="KW-0479">Metal-binding</keyword>
<organism evidence="9 10">
    <name type="scientific">Penicillium cosmopolitanum</name>
    <dbReference type="NCBI Taxonomy" id="1131564"/>
    <lineage>
        <taxon>Eukaryota</taxon>
        <taxon>Fungi</taxon>
        <taxon>Dikarya</taxon>
        <taxon>Ascomycota</taxon>
        <taxon>Pezizomycotina</taxon>
        <taxon>Eurotiomycetes</taxon>
        <taxon>Eurotiomycetidae</taxon>
        <taxon>Eurotiales</taxon>
        <taxon>Aspergillaceae</taxon>
        <taxon>Penicillium</taxon>
    </lineage>
</organism>
<dbReference type="InterPro" id="IPR002156">
    <property type="entry name" value="RNaseH_domain"/>
</dbReference>
<evidence type="ECO:0000256" key="4">
    <source>
        <dbReference type="ARBA" id="ARBA00022722"/>
    </source>
</evidence>
<gene>
    <name evidence="9" type="ORF">N7509_007681</name>
</gene>
<dbReference type="Proteomes" id="UP001147747">
    <property type="component" value="Unassembled WGS sequence"/>
</dbReference>
<comment type="similarity">
    <text evidence="2">Belongs to the RNase H family.</text>
</comment>
<feature type="domain" description="RNase H type-1" evidence="8">
    <location>
        <begin position="74"/>
        <end position="257"/>
    </location>
</feature>
<dbReference type="AlphaFoldDB" id="A0A9W9VZI0"/>
<dbReference type="GO" id="GO:0046872">
    <property type="term" value="F:metal ion binding"/>
    <property type="evidence" value="ECO:0007669"/>
    <property type="project" value="UniProtKB-KW"/>
</dbReference>
<dbReference type="PANTHER" id="PTHR10642:SF26">
    <property type="entry name" value="RIBONUCLEASE H1"/>
    <property type="match status" value="1"/>
</dbReference>
<reference evidence="9" key="1">
    <citation type="submission" date="2022-12" db="EMBL/GenBank/DDBJ databases">
        <authorList>
            <person name="Petersen C."/>
        </authorList>
    </citation>
    <scope>NUCLEOTIDE SEQUENCE</scope>
    <source>
        <strain evidence="9">IBT 29677</strain>
    </source>
</reference>
<evidence type="ECO:0000256" key="1">
    <source>
        <dbReference type="ARBA" id="ARBA00000077"/>
    </source>
</evidence>
<evidence type="ECO:0000256" key="2">
    <source>
        <dbReference type="ARBA" id="ARBA00005300"/>
    </source>
</evidence>
<dbReference type="OrthoDB" id="245563at2759"/>
<evidence type="ECO:0000256" key="7">
    <source>
        <dbReference type="ARBA" id="ARBA00022801"/>
    </source>
</evidence>
<dbReference type="InterPro" id="IPR012337">
    <property type="entry name" value="RNaseH-like_sf"/>
</dbReference>
<dbReference type="Pfam" id="PF00075">
    <property type="entry name" value="RNase_H"/>
    <property type="match status" value="1"/>
</dbReference>
<dbReference type="SUPFAM" id="SSF53098">
    <property type="entry name" value="Ribonuclease H-like"/>
    <property type="match status" value="1"/>
</dbReference>
<dbReference type="GO" id="GO:0003676">
    <property type="term" value="F:nucleic acid binding"/>
    <property type="evidence" value="ECO:0007669"/>
    <property type="project" value="InterPro"/>
</dbReference>
<evidence type="ECO:0000256" key="5">
    <source>
        <dbReference type="ARBA" id="ARBA00022723"/>
    </source>
</evidence>
<evidence type="ECO:0000313" key="9">
    <source>
        <dbReference type="EMBL" id="KAJ5392191.1"/>
    </source>
</evidence>
<dbReference type="GeneID" id="81371298"/>
<dbReference type="Gene3D" id="3.30.420.10">
    <property type="entry name" value="Ribonuclease H-like superfamily/Ribonuclease H"/>
    <property type="match status" value="1"/>
</dbReference>
<name>A0A9W9VZI0_9EURO</name>
<evidence type="ECO:0000313" key="10">
    <source>
        <dbReference type="Proteomes" id="UP001147747"/>
    </source>
</evidence>
<dbReference type="InterPro" id="IPR050092">
    <property type="entry name" value="RNase_H"/>
</dbReference>
<accession>A0A9W9VZI0</accession>
<dbReference type="GO" id="GO:0043137">
    <property type="term" value="P:DNA replication, removal of RNA primer"/>
    <property type="evidence" value="ECO:0007669"/>
    <property type="project" value="TreeGrafter"/>
</dbReference>
<keyword evidence="6" id="KW-0255">Endonuclease</keyword>
<protein>
    <recommendedName>
        <fullName evidence="3">ribonuclease H</fullName>
        <ecNumber evidence="3">3.1.26.4</ecNumber>
    </recommendedName>
</protein>
<keyword evidence="4" id="KW-0540">Nuclease</keyword>
<evidence type="ECO:0000256" key="3">
    <source>
        <dbReference type="ARBA" id="ARBA00012180"/>
    </source>
</evidence>
<dbReference type="RefSeq" id="XP_056487869.1">
    <property type="nucleotide sequence ID" value="XM_056632318.1"/>
</dbReference>
<proteinExistence type="inferred from homology"/>
<dbReference type="GO" id="GO:0004523">
    <property type="term" value="F:RNA-DNA hybrid ribonuclease activity"/>
    <property type="evidence" value="ECO:0007669"/>
    <property type="project" value="UniProtKB-EC"/>
</dbReference>
<sequence>MPSHLANHPAAVHGTGTLPALDMPKLEATMDSISLETTPTTKPHDRRFLVEKYPKNFSMHEVEAKVGNWTYLACPDSPVICEDCKNHPGHVDCIVVAIDSVHPGNPQKSKKISVGVFYGHENVHNFASTFEEEHPTAQVASLKACSAALSRTLMLQMMWKSEEAADMNGKKKKSWPLHTIVIKSDSEYLVKGVTDWLPKWKSNGWKGCKGQAVANETTWRLIDSMIEEIESNTKVDFWLVGKESNERAHALAVFASEQL</sequence>
<dbReference type="PANTHER" id="PTHR10642">
    <property type="entry name" value="RIBONUCLEASE H1"/>
    <property type="match status" value="1"/>
</dbReference>
<dbReference type="PROSITE" id="PS50879">
    <property type="entry name" value="RNASE_H_1"/>
    <property type="match status" value="1"/>
</dbReference>
<evidence type="ECO:0000256" key="6">
    <source>
        <dbReference type="ARBA" id="ARBA00022759"/>
    </source>
</evidence>
<keyword evidence="7" id="KW-0378">Hydrolase</keyword>
<dbReference type="EMBL" id="JAPZBU010000008">
    <property type="protein sequence ID" value="KAJ5392191.1"/>
    <property type="molecule type" value="Genomic_DNA"/>
</dbReference>
<dbReference type="EC" id="3.1.26.4" evidence="3"/>
<keyword evidence="10" id="KW-1185">Reference proteome</keyword>
<comment type="caution">
    <text evidence="9">The sequence shown here is derived from an EMBL/GenBank/DDBJ whole genome shotgun (WGS) entry which is preliminary data.</text>
</comment>